<protein>
    <recommendedName>
        <fullName evidence="5">Succinate dehydrogenase cytochrome b556 subunit</fullName>
    </recommendedName>
</protein>
<evidence type="ECO:0000256" key="4">
    <source>
        <dbReference type="ARBA" id="ARBA00007244"/>
    </source>
</evidence>
<evidence type="ECO:0000256" key="3">
    <source>
        <dbReference type="ARBA" id="ARBA00004370"/>
    </source>
</evidence>
<evidence type="ECO:0000256" key="13">
    <source>
        <dbReference type="SAM" id="Phobius"/>
    </source>
</evidence>
<dbReference type="Gene3D" id="1.20.1300.10">
    <property type="entry name" value="Fumarate reductase/succinate dehydrogenase, transmembrane subunit"/>
    <property type="match status" value="1"/>
</dbReference>
<evidence type="ECO:0000256" key="10">
    <source>
        <dbReference type="ARBA" id="ARBA00023004"/>
    </source>
</evidence>
<keyword evidence="6" id="KW-0349">Heme</keyword>
<evidence type="ECO:0000256" key="11">
    <source>
        <dbReference type="ARBA" id="ARBA00023136"/>
    </source>
</evidence>
<comment type="caution">
    <text evidence="14">The sequence shown here is derived from an EMBL/GenBank/DDBJ whole genome shotgun (WGS) entry which is preliminary data.</text>
</comment>
<name>A0ABS0BSZ8_9GAMM</name>
<evidence type="ECO:0000313" key="14">
    <source>
        <dbReference type="EMBL" id="MBF6056970.1"/>
    </source>
</evidence>
<evidence type="ECO:0000256" key="2">
    <source>
        <dbReference type="ARBA" id="ARBA00004050"/>
    </source>
</evidence>
<keyword evidence="15" id="KW-1185">Reference proteome</keyword>
<comment type="subcellular location">
    <subcellularLocation>
        <location evidence="3">Membrane</location>
    </subcellularLocation>
</comment>
<evidence type="ECO:0000256" key="1">
    <source>
        <dbReference type="ARBA" id="ARBA00001971"/>
    </source>
</evidence>
<comment type="function">
    <text evidence="2">Membrane-anchoring subunit of succinate dehydrogenase (SDH).</text>
</comment>
<evidence type="ECO:0000256" key="8">
    <source>
        <dbReference type="ARBA" id="ARBA00022723"/>
    </source>
</evidence>
<accession>A0ABS0BSZ8</accession>
<dbReference type="InterPro" id="IPR000701">
    <property type="entry name" value="SuccDH_FuR_B_TM-su"/>
</dbReference>
<dbReference type="RefSeq" id="WP_194947324.1">
    <property type="nucleotide sequence ID" value="NZ_JACBGI020000001.1"/>
</dbReference>
<organism evidence="14 15">
    <name type="scientific">Thiomicrorhabdus heinhorstiae</name>
    <dbReference type="NCBI Taxonomy" id="2748010"/>
    <lineage>
        <taxon>Bacteria</taxon>
        <taxon>Pseudomonadati</taxon>
        <taxon>Pseudomonadota</taxon>
        <taxon>Gammaproteobacteria</taxon>
        <taxon>Thiotrichales</taxon>
        <taxon>Piscirickettsiaceae</taxon>
        <taxon>Thiomicrorhabdus</taxon>
    </lineage>
</organism>
<dbReference type="InterPro" id="IPR014314">
    <property type="entry name" value="Succ_DH_cytb556"/>
</dbReference>
<evidence type="ECO:0000256" key="9">
    <source>
        <dbReference type="ARBA" id="ARBA00022989"/>
    </source>
</evidence>
<evidence type="ECO:0000313" key="15">
    <source>
        <dbReference type="Proteomes" id="UP001193680"/>
    </source>
</evidence>
<keyword evidence="9 13" id="KW-1133">Transmembrane helix</keyword>
<evidence type="ECO:0000256" key="12">
    <source>
        <dbReference type="ARBA" id="ARBA00025912"/>
    </source>
</evidence>
<comment type="cofactor">
    <cofactor evidence="1">
        <name>heme</name>
        <dbReference type="ChEBI" id="CHEBI:30413"/>
    </cofactor>
</comment>
<dbReference type="PIRSF" id="PIRSF000178">
    <property type="entry name" value="SDH_cyt_b560"/>
    <property type="match status" value="1"/>
</dbReference>
<dbReference type="EMBL" id="JACBGI020000001">
    <property type="protein sequence ID" value="MBF6056970.1"/>
    <property type="molecule type" value="Genomic_DNA"/>
</dbReference>
<reference evidence="14 15" key="1">
    <citation type="submission" date="2020-11" db="EMBL/GenBank/DDBJ databases">
        <title>Sulfur oxidizing isolate from Hospital Hole Sinkhole.</title>
        <authorList>
            <person name="Scott K.M."/>
        </authorList>
    </citation>
    <scope>NUCLEOTIDE SEQUENCE [LARGE SCALE GENOMIC DNA]</scope>
    <source>
        <strain evidence="14 15">HH1</strain>
    </source>
</reference>
<feature type="transmembrane region" description="Helical" evidence="13">
    <location>
        <begin position="63"/>
        <end position="80"/>
    </location>
</feature>
<dbReference type="SUPFAM" id="SSF81343">
    <property type="entry name" value="Fumarate reductase respiratory complex transmembrane subunits"/>
    <property type="match status" value="1"/>
</dbReference>
<keyword evidence="11 13" id="KW-0472">Membrane</keyword>
<feature type="transmembrane region" description="Helical" evidence="13">
    <location>
        <begin position="20"/>
        <end position="43"/>
    </location>
</feature>
<dbReference type="InterPro" id="IPR034804">
    <property type="entry name" value="SQR/QFR_C/D"/>
</dbReference>
<sequence length="124" mass="14347">MFIPDGRPRNLDISRFHFPLNAVISGLHRITGVMLLLCLLAYLSIWNLQFIAHFDLPDSLLQTLHSIFWLSLGFHWLSGIRHLLAEHLADSRFYVKINQAVSVYGLLLIWTIYSYLLLGVIWNA</sequence>
<comment type="subunit">
    <text evidence="12">Part of an enzyme complex containing four subunits: a flavoprotein, an iron-sulfur protein, plus two membrane-anchoring proteins, SdhC and SdhD. The complex can form homotrimers.</text>
</comment>
<keyword evidence="10" id="KW-0408">Iron</keyword>
<gene>
    <name evidence="14" type="ORF">H8792_001320</name>
</gene>
<evidence type="ECO:0000256" key="5">
    <source>
        <dbReference type="ARBA" id="ARBA00020076"/>
    </source>
</evidence>
<proteinExistence type="inferred from homology"/>
<keyword evidence="8" id="KW-0479">Metal-binding</keyword>
<keyword evidence="7 13" id="KW-0812">Transmembrane</keyword>
<evidence type="ECO:0000256" key="6">
    <source>
        <dbReference type="ARBA" id="ARBA00022617"/>
    </source>
</evidence>
<dbReference type="Pfam" id="PF01127">
    <property type="entry name" value="Sdh_cyt"/>
    <property type="match status" value="1"/>
</dbReference>
<dbReference type="Proteomes" id="UP001193680">
    <property type="component" value="Unassembled WGS sequence"/>
</dbReference>
<feature type="transmembrane region" description="Helical" evidence="13">
    <location>
        <begin position="101"/>
        <end position="122"/>
    </location>
</feature>
<comment type="similarity">
    <text evidence="4">Belongs to the cytochrome b560 family.</text>
</comment>
<evidence type="ECO:0000256" key="7">
    <source>
        <dbReference type="ARBA" id="ARBA00022692"/>
    </source>
</evidence>